<evidence type="ECO:0000313" key="3">
    <source>
        <dbReference type="Proteomes" id="UP000790787"/>
    </source>
</evidence>
<reference evidence="3" key="1">
    <citation type="journal article" date="2014" name="Nat. Commun.">
        <title>The tobacco genome sequence and its comparison with those of tomato and potato.</title>
        <authorList>
            <person name="Sierro N."/>
            <person name="Battey J.N."/>
            <person name="Ouadi S."/>
            <person name="Bakaher N."/>
            <person name="Bovet L."/>
            <person name="Willig A."/>
            <person name="Goepfert S."/>
            <person name="Peitsch M.C."/>
            <person name="Ivanov N.V."/>
        </authorList>
    </citation>
    <scope>NUCLEOTIDE SEQUENCE [LARGE SCALE GENOMIC DNA]</scope>
</reference>
<feature type="compositionally biased region" description="Low complexity" evidence="1">
    <location>
        <begin position="30"/>
        <end position="50"/>
    </location>
</feature>
<protein>
    <submittedName>
        <fullName evidence="4">Uncharacterized protein LOC107784773</fullName>
    </submittedName>
</protein>
<organism evidence="3 4">
    <name type="scientific">Nicotiana tabacum</name>
    <name type="common">Common tobacco</name>
    <dbReference type="NCBI Taxonomy" id="4097"/>
    <lineage>
        <taxon>Eukaryota</taxon>
        <taxon>Viridiplantae</taxon>
        <taxon>Streptophyta</taxon>
        <taxon>Embryophyta</taxon>
        <taxon>Tracheophyta</taxon>
        <taxon>Spermatophyta</taxon>
        <taxon>Magnoliopsida</taxon>
        <taxon>eudicotyledons</taxon>
        <taxon>Gunneridae</taxon>
        <taxon>Pentapetalae</taxon>
        <taxon>asterids</taxon>
        <taxon>lamiids</taxon>
        <taxon>Solanales</taxon>
        <taxon>Solanaceae</taxon>
        <taxon>Nicotianoideae</taxon>
        <taxon>Nicotianeae</taxon>
        <taxon>Nicotiana</taxon>
    </lineage>
</organism>
<dbReference type="AlphaFoldDB" id="A0A1S3ZAR1"/>
<dbReference type="KEGG" id="nta:107784773"/>
<dbReference type="Gene3D" id="3.30.70.2890">
    <property type="entry name" value="XS domain"/>
    <property type="match status" value="1"/>
</dbReference>
<evidence type="ECO:0000259" key="2">
    <source>
        <dbReference type="Pfam" id="PF03468"/>
    </source>
</evidence>
<gene>
    <name evidence="4" type="primary">LOC107784773</name>
</gene>
<dbReference type="PANTHER" id="PTHR46619:SF3">
    <property type="entry name" value="RNA RECOGNITION MOTIF XS DOMAIN PROTEIN"/>
    <property type="match status" value="1"/>
</dbReference>
<feature type="compositionally biased region" description="Low complexity" evidence="1">
    <location>
        <begin position="11"/>
        <end position="21"/>
    </location>
</feature>
<dbReference type="GeneID" id="107784773"/>
<evidence type="ECO:0000256" key="1">
    <source>
        <dbReference type="SAM" id="MobiDB-lite"/>
    </source>
</evidence>
<proteinExistence type="predicted"/>
<dbReference type="OrthoDB" id="1915348at2759"/>
<dbReference type="GO" id="GO:0031047">
    <property type="term" value="P:regulatory ncRNA-mediated gene silencing"/>
    <property type="evidence" value="ECO:0007669"/>
    <property type="project" value="InterPro"/>
</dbReference>
<dbReference type="InterPro" id="IPR038588">
    <property type="entry name" value="XS_domain_sf"/>
</dbReference>
<dbReference type="Pfam" id="PF03468">
    <property type="entry name" value="XS"/>
    <property type="match status" value="1"/>
</dbReference>
<dbReference type="Proteomes" id="UP000790787">
    <property type="component" value="Chromosome 7"/>
</dbReference>
<feature type="region of interest" description="Disordered" evidence="1">
    <location>
        <begin position="1"/>
        <end position="99"/>
    </location>
</feature>
<dbReference type="InterPro" id="IPR005380">
    <property type="entry name" value="XS_domain"/>
</dbReference>
<feature type="domain" description="XS" evidence="2">
    <location>
        <begin position="355"/>
        <end position="484"/>
    </location>
</feature>
<sequence>MAGGSHPPKPSSNNKLTPPSSSKKKSRWDPPAGKNPSSAAAASGSGDPNSKPSPKPTNPNNHPNPNQKPINHNNKPSPKPDPNTQTHLSLLPPFPFRDPPPPPSYGFHMLERRTMVLADGSVRSYFALPLDYQDFPRPEFRVGPGLGFDDGLMRNRNQEYWNAERAHVVGGENNNIAMKRKFGDEGGKDGLERLRQQVLEHGNAGGLGAHGMSSLHMGRGGEEMIRPPAKYMRTEGSGSSRISRHNEVDQTALKKSFLLMVKLIYENANLKRSFLTDGKQGHLQCLACNRASKDFPDMHTLIMHAYNSNSADSLVEHLAFHKALCVLMGWNYLAPPDNSKSYQMLSADEATANRDDLVLWPPLVIIHNTITGKRDDGRMEGLGNKAMDSYLRGIGFHNGKVKALYNREGHLGVTLVKFPSLMDAMRLAEYFEKDNRGRKGWARLQPVTLGKDDENNPDLVKVDHRTGEKKRVFYGYLGTVSDLEKVDFDSRKKITIASRSDYVTSG</sequence>
<keyword evidence="3" id="KW-1185">Reference proteome</keyword>
<dbReference type="STRING" id="4097.A0A1S3ZAR1"/>
<dbReference type="RefSeq" id="XP_016461439.1">
    <property type="nucleotide sequence ID" value="XM_016605953.1"/>
</dbReference>
<dbReference type="PANTHER" id="PTHR46619">
    <property type="entry name" value="RNA RECOGNITION MOTIF XS DOMAIN PROTEIN-RELATED"/>
    <property type="match status" value="1"/>
</dbReference>
<dbReference type="PaxDb" id="4097-A0A1S3ZAR1"/>
<name>A0A1S3ZAR1_TOBAC</name>
<reference evidence="4" key="2">
    <citation type="submission" date="2025-08" db="UniProtKB">
        <authorList>
            <consortium name="RefSeq"/>
        </authorList>
    </citation>
    <scope>IDENTIFICATION</scope>
    <source>
        <tissue evidence="4">Leaf</tissue>
    </source>
</reference>
<dbReference type="OMA" id="DYQDFPP"/>
<feature type="compositionally biased region" description="Low complexity" evidence="1">
    <location>
        <begin position="58"/>
        <end position="76"/>
    </location>
</feature>
<dbReference type="RefSeq" id="XP_016461439.1">
    <property type="nucleotide sequence ID" value="XM_016605953.2"/>
</dbReference>
<evidence type="ECO:0000313" key="4">
    <source>
        <dbReference type="RefSeq" id="XP_016461439.1"/>
    </source>
</evidence>
<accession>A0A1S3ZAR1</accession>